<dbReference type="GO" id="GO:0005737">
    <property type="term" value="C:cytoplasm"/>
    <property type="evidence" value="ECO:0007669"/>
    <property type="project" value="UniProtKB-ARBA"/>
</dbReference>
<dbReference type="InterPro" id="IPR029026">
    <property type="entry name" value="tRNA_m1G_MTases_N"/>
</dbReference>
<proteinExistence type="inferred from homology"/>
<comment type="similarity">
    <text evidence="1">Belongs to the class IV-like SAM-binding methyltransferase superfamily. RNA methyltransferase TrmH family.</text>
</comment>
<evidence type="ECO:0000256" key="2">
    <source>
        <dbReference type="ARBA" id="ARBA00022603"/>
    </source>
</evidence>
<dbReference type="Gene3D" id="3.40.1280.10">
    <property type="match status" value="1"/>
</dbReference>
<dbReference type="Pfam" id="PF00588">
    <property type="entry name" value="SpoU_methylase"/>
    <property type="match status" value="1"/>
</dbReference>
<dbReference type="Pfam" id="PF22435">
    <property type="entry name" value="MRM3-like_sub_bind"/>
    <property type="match status" value="1"/>
</dbReference>
<dbReference type="InterPro" id="IPR029064">
    <property type="entry name" value="Ribosomal_eL30-like_sf"/>
</dbReference>
<feature type="domain" description="RNA 2-O ribose methyltransferase substrate binding" evidence="4">
    <location>
        <begin position="31"/>
        <end position="100"/>
    </location>
</feature>
<dbReference type="OrthoDB" id="9794400at2"/>
<reference evidence="5 6" key="1">
    <citation type="submission" date="2018-10" db="EMBL/GenBank/DDBJ databases">
        <title>Draft genome sequence of Bacillus salarius IM0101, isolated from a hypersaline soil in Inner Mongolia, China.</title>
        <authorList>
            <person name="Yamprayoonswat W."/>
            <person name="Boonvisut S."/>
            <person name="Jumpathong W."/>
            <person name="Sittihan S."/>
            <person name="Ruangsuj P."/>
            <person name="Wanthongcharoen S."/>
            <person name="Thongpramul N."/>
            <person name="Pimmason S."/>
            <person name="Yu B."/>
            <person name="Yasawong M."/>
        </authorList>
    </citation>
    <scope>NUCLEOTIDE SEQUENCE [LARGE SCALE GENOMIC DNA]</scope>
    <source>
        <strain evidence="5 6">IM0101</strain>
    </source>
</reference>
<sequence>MNRIDSTKNPKVKNVKRLSKRKYREREQQFVVEGWHLLEEVLTHNVEVQELLIAENKDFPSEIDVSRLLVTVVTEQVMNEMSYTETPQGILAICRMPAQEDVKIKQRNNYLFVDGVQDPGNLGTIIRTADAAGITAVILGEGTVDPYNDKVIRATQGSLFHLSVIKGELEEWIDACNQVKIPVFGTAAGQGTTHSAIAAQKGFALIVGNEGAGVQEKYLELADQNIYVPIYGNAESLNVSVATGILLYHLKQSI</sequence>
<comment type="caution">
    <text evidence="5">The sequence shown here is derived from an EMBL/GenBank/DDBJ whole genome shotgun (WGS) entry which is preliminary data.</text>
</comment>
<name>A0A3R9P520_9BACI</name>
<evidence type="ECO:0000256" key="1">
    <source>
        <dbReference type="ARBA" id="ARBA00007228"/>
    </source>
</evidence>
<dbReference type="SUPFAM" id="SSF55315">
    <property type="entry name" value="L30e-like"/>
    <property type="match status" value="1"/>
</dbReference>
<evidence type="ECO:0000313" key="5">
    <source>
        <dbReference type="EMBL" id="RSL33009.1"/>
    </source>
</evidence>
<dbReference type="EMBL" id="RBVX01000011">
    <property type="protein sequence ID" value="RSL33009.1"/>
    <property type="molecule type" value="Genomic_DNA"/>
</dbReference>
<dbReference type="GO" id="GO:0008173">
    <property type="term" value="F:RNA methyltransferase activity"/>
    <property type="evidence" value="ECO:0007669"/>
    <property type="project" value="InterPro"/>
</dbReference>
<dbReference type="InterPro" id="IPR029028">
    <property type="entry name" value="Alpha/beta_knot_MTases"/>
</dbReference>
<protein>
    <submittedName>
        <fullName evidence="5">RNA methyltransferase</fullName>
    </submittedName>
</protein>
<organism evidence="5 6">
    <name type="scientific">Salibacterium salarium</name>
    <dbReference type="NCBI Taxonomy" id="284579"/>
    <lineage>
        <taxon>Bacteria</taxon>
        <taxon>Bacillati</taxon>
        <taxon>Bacillota</taxon>
        <taxon>Bacilli</taxon>
        <taxon>Bacillales</taxon>
        <taxon>Bacillaceae</taxon>
    </lineage>
</organism>
<keyword evidence="3 5" id="KW-0808">Transferase</keyword>
<dbReference type="Gene3D" id="3.30.1330.30">
    <property type="match status" value="1"/>
</dbReference>
<accession>A0A3R9P520</accession>
<dbReference type="InterPro" id="IPR053888">
    <property type="entry name" value="MRM3-like_sub_bind"/>
</dbReference>
<evidence type="ECO:0000259" key="4">
    <source>
        <dbReference type="SMART" id="SM00967"/>
    </source>
</evidence>
<gene>
    <name evidence="5" type="ORF">D7Z54_13290</name>
</gene>
<dbReference type="InterPro" id="IPR013123">
    <property type="entry name" value="SpoU_subst-bd"/>
</dbReference>
<dbReference type="PANTHER" id="PTHR43191:SF2">
    <property type="entry name" value="RRNA METHYLTRANSFERASE 3, MITOCHONDRIAL"/>
    <property type="match status" value="1"/>
</dbReference>
<dbReference type="GO" id="GO:0003723">
    <property type="term" value="F:RNA binding"/>
    <property type="evidence" value="ECO:0007669"/>
    <property type="project" value="InterPro"/>
</dbReference>
<dbReference type="PANTHER" id="PTHR43191">
    <property type="entry name" value="RRNA METHYLTRANSFERASE 3"/>
    <property type="match status" value="1"/>
</dbReference>
<keyword evidence="6" id="KW-1185">Reference proteome</keyword>
<dbReference type="SMART" id="SM00967">
    <property type="entry name" value="SpoU_sub_bind"/>
    <property type="match status" value="1"/>
</dbReference>
<evidence type="ECO:0000256" key="3">
    <source>
        <dbReference type="ARBA" id="ARBA00022679"/>
    </source>
</evidence>
<dbReference type="InterPro" id="IPR051259">
    <property type="entry name" value="rRNA_Methyltransferase"/>
</dbReference>
<dbReference type="GO" id="GO:0006396">
    <property type="term" value="P:RNA processing"/>
    <property type="evidence" value="ECO:0007669"/>
    <property type="project" value="InterPro"/>
</dbReference>
<keyword evidence="2 5" id="KW-0489">Methyltransferase</keyword>
<dbReference type="CDD" id="cd18095">
    <property type="entry name" value="SpoU-like_rRNA-MTase"/>
    <property type="match status" value="1"/>
</dbReference>
<dbReference type="SUPFAM" id="SSF75217">
    <property type="entry name" value="alpha/beta knot"/>
    <property type="match status" value="1"/>
</dbReference>
<evidence type="ECO:0000313" key="6">
    <source>
        <dbReference type="Proteomes" id="UP000275076"/>
    </source>
</evidence>
<dbReference type="Proteomes" id="UP000275076">
    <property type="component" value="Unassembled WGS sequence"/>
</dbReference>
<dbReference type="RefSeq" id="WP_125556343.1">
    <property type="nucleotide sequence ID" value="NZ_RBVX01000011.1"/>
</dbReference>
<dbReference type="InterPro" id="IPR001537">
    <property type="entry name" value="SpoU_MeTrfase"/>
</dbReference>
<dbReference type="AlphaFoldDB" id="A0A3R9P520"/>
<dbReference type="GO" id="GO:0032259">
    <property type="term" value="P:methylation"/>
    <property type="evidence" value="ECO:0007669"/>
    <property type="project" value="UniProtKB-KW"/>
</dbReference>